<feature type="compositionally biased region" description="Basic and acidic residues" evidence="1">
    <location>
        <begin position="317"/>
        <end position="353"/>
    </location>
</feature>
<dbReference type="OrthoDB" id="21382at2759"/>
<dbReference type="STRING" id="361077.A0A151ZIS6"/>
<dbReference type="FunCoup" id="A0A151ZIS6">
    <property type="interactions" value="259"/>
</dbReference>
<sequence length="513" mass="58824">MNFINYLYSWFSGAPVEPQQQEPKSQLYSLERVKKGDAESIEKEKHLLSNPIELKQNPILLHYSESVAQSLLMTGMVLFYLADLPSNTLFFTPTGCELIRVDEDNVKYSYNSTSELYRIDHKHSNFVKKTSEENSIYQQEEDRDRLEKIESIAKEKADKEEKDRLAKIEADRIAKEKADKEEKDRLAKIEADRIAKEKADKEEKDRLAKIEADRIAKEKADKEEKDRLAKIEADRIAKEKADKEEKDRLAKIEADRIAKEKADKEEKDRLAKIEADRIAKEKADKEEKDRLAKIEADRIAKENADKEEKDRLAKIEADRIAKEKADKEEKDRLAKLQKEQETEAERLRIEQQLKDQQTSTTIGQEETDEGHGKLVHLTLERPGRKGRKKPQKKISEHPNIVKDYVTPSKTTQEETNNEEEQPQQPKPAIGKMGGVSMFPAGFNPGAVTLKKSSNTSEGDQPKKQPVGVPIMPSFDPSKVLLKKSAPVQTEKPQDKEPEQQDFRSLLKKSAPSK</sequence>
<dbReference type="InParanoid" id="A0A151ZIS6"/>
<evidence type="ECO:0000313" key="3">
    <source>
        <dbReference type="Proteomes" id="UP000076078"/>
    </source>
</evidence>
<feature type="region of interest" description="Disordered" evidence="1">
    <location>
        <begin position="317"/>
        <end position="513"/>
    </location>
</feature>
<evidence type="ECO:0000256" key="1">
    <source>
        <dbReference type="SAM" id="MobiDB-lite"/>
    </source>
</evidence>
<feature type="compositionally biased region" description="Polar residues" evidence="1">
    <location>
        <begin position="354"/>
        <end position="364"/>
    </location>
</feature>
<dbReference type="OMA" id="EASYERH"/>
<dbReference type="Proteomes" id="UP000076078">
    <property type="component" value="Unassembled WGS sequence"/>
</dbReference>
<dbReference type="AlphaFoldDB" id="A0A151ZIS6"/>
<proteinExistence type="predicted"/>
<feature type="compositionally biased region" description="Basic and acidic residues" evidence="1">
    <location>
        <begin position="491"/>
        <end position="501"/>
    </location>
</feature>
<evidence type="ECO:0000313" key="2">
    <source>
        <dbReference type="EMBL" id="KYQ93856.1"/>
    </source>
</evidence>
<gene>
    <name evidence="2" type="ORF">DLAC_05256</name>
</gene>
<dbReference type="EMBL" id="LODT01000025">
    <property type="protein sequence ID" value="KYQ93856.1"/>
    <property type="molecule type" value="Genomic_DNA"/>
</dbReference>
<comment type="caution">
    <text evidence="2">The sequence shown here is derived from an EMBL/GenBank/DDBJ whole genome shotgun (WGS) entry which is preliminary data.</text>
</comment>
<keyword evidence="3" id="KW-1185">Reference proteome</keyword>
<name>A0A151ZIS6_TIELA</name>
<reference evidence="2 3" key="1">
    <citation type="submission" date="2015-12" db="EMBL/GenBank/DDBJ databases">
        <title>Dictyostelia acquired genes for synthesis and detection of signals that induce cell-type specialization by lateral gene transfer from prokaryotes.</title>
        <authorList>
            <person name="Gloeckner G."/>
            <person name="Schaap P."/>
        </authorList>
    </citation>
    <scope>NUCLEOTIDE SEQUENCE [LARGE SCALE GENOMIC DNA]</scope>
    <source>
        <strain evidence="2 3">TK</strain>
    </source>
</reference>
<organism evidence="2 3">
    <name type="scientific">Tieghemostelium lacteum</name>
    <name type="common">Slime mold</name>
    <name type="synonym">Dictyostelium lacteum</name>
    <dbReference type="NCBI Taxonomy" id="361077"/>
    <lineage>
        <taxon>Eukaryota</taxon>
        <taxon>Amoebozoa</taxon>
        <taxon>Evosea</taxon>
        <taxon>Eumycetozoa</taxon>
        <taxon>Dictyostelia</taxon>
        <taxon>Dictyosteliales</taxon>
        <taxon>Raperosteliaceae</taxon>
        <taxon>Tieghemostelium</taxon>
    </lineage>
</organism>
<protein>
    <submittedName>
        <fullName evidence="2">Uncharacterized protein</fullName>
    </submittedName>
</protein>
<accession>A0A151ZIS6</accession>